<reference evidence="1 2" key="1">
    <citation type="submission" date="2018-09" db="EMBL/GenBank/DDBJ databases">
        <title>Complete genome sequence of the hydrocarbonoclastic bacterium Alcaligenes aquatilis QD168, isolated from a crude-oil polluted marine sediment of Central Chile.</title>
        <authorList>
            <person name="Duran R.E."/>
            <person name="Barra B."/>
            <person name="Salva-Serra F."/>
            <person name="Mendez V."/>
            <person name="Moore E.R.B."/>
            <person name="Seeger M."/>
        </authorList>
    </citation>
    <scope>NUCLEOTIDE SEQUENCE [LARGE SCALE GENOMIC DNA]</scope>
    <source>
        <strain evidence="1 2">QD168</strain>
    </source>
</reference>
<dbReference type="Proteomes" id="UP000268070">
    <property type="component" value="Chromosome"/>
</dbReference>
<dbReference type="PANTHER" id="PTHR43881">
    <property type="entry name" value="GAMMA-GLUTAMYLTRANSPEPTIDASE (AFU_ORTHOLOGUE AFUA_4G13580)"/>
    <property type="match status" value="1"/>
</dbReference>
<dbReference type="Gene3D" id="3.60.20.40">
    <property type="match status" value="1"/>
</dbReference>
<dbReference type="EMBL" id="CP032153">
    <property type="protein sequence ID" value="AYN22475.1"/>
    <property type="molecule type" value="Genomic_DNA"/>
</dbReference>
<dbReference type="InterPro" id="IPR043137">
    <property type="entry name" value="GGT_ssub_C"/>
</dbReference>
<organism evidence="1 2">
    <name type="scientific">Alcaligenes aquatilis</name>
    <dbReference type="NCBI Taxonomy" id="323284"/>
    <lineage>
        <taxon>Bacteria</taxon>
        <taxon>Pseudomonadati</taxon>
        <taxon>Pseudomonadota</taxon>
        <taxon>Betaproteobacteria</taxon>
        <taxon>Burkholderiales</taxon>
        <taxon>Alcaligenaceae</taxon>
        <taxon>Alcaligenes</taxon>
    </lineage>
</organism>
<name>A0A3G2HZJ2_9BURK</name>
<sequence length="493" mass="52447">MIGMGTTAYSAGEKQGLGKQWAVAAGHPLAVRAAQAMLELKGSAVDAAIAADAVMGVVEPMATGIGGDLLAMVAPPDSKPVAYNGSGAAPLLLKAEQVQALPGGRIPERHVLSITTPGLVRGWWDMHQRYGRLDWARLLQPAIQAAQEGFAVASVAAREWQIFDFVLHRDPECAALYRAGKPPKAGEQYLNLELAAVLQDIATQGPDAFYLGRPAQLAEQAMEQVQGLLRAEDFRRHKGFFCEPVSASLGEFSLYECPPNTHGVAVLDAVQRAWKRPVDQDAAELELVKATEAAMTHAAQVVCDPAGNTVCTVVVDEDGLAVTFMSSVFKRFGSGVAVPGCGFVLQNRGFGFSEPGHVNGPGPGKRPYHTVVPSLALKSGQFHMGLGVVGGLMQPQGQIQIWTRVLRDGWPLERALFAPRWRLEGAGRLALEDGFDASRAAFLREHGYVAPDKGVGELAGRSDFGGAQAVERLVDGHLKAVSDPRKDGCVALV</sequence>
<dbReference type="InterPro" id="IPR029055">
    <property type="entry name" value="Ntn_hydrolases_N"/>
</dbReference>
<evidence type="ECO:0000313" key="1">
    <source>
        <dbReference type="EMBL" id="AYN22475.1"/>
    </source>
</evidence>
<dbReference type="PRINTS" id="PR01210">
    <property type="entry name" value="GGTRANSPTASE"/>
</dbReference>
<evidence type="ECO:0000313" key="2">
    <source>
        <dbReference type="Proteomes" id="UP000268070"/>
    </source>
</evidence>
<dbReference type="GO" id="GO:0016740">
    <property type="term" value="F:transferase activity"/>
    <property type="evidence" value="ECO:0007669"/>
    <property type="project" value="UniProtKB-KW"/>
</dbReference>
<keyword evidence="1" id="KW-0808">Transferase</keyword>
<dbReference type="Pfam" id="PF01019">
    <property type="entry name" value="G_glu_transpept"/>
    <property type="match status" value="2"/>
</dbReference>
<gene>
    <name evidence="1" type="ORF">D3M96_19110</name>
</gene>
<dbReference type="KEGG" id="aaqu:D3M96_19110"/>
<accession>A0A3G2HZJ2</accession>
<dbReference type="AlphaFoldDB" id="A0A3G2HZJ2"/>
<dbReference type="PANTHER" id="PTHR43881:SF1">
    <property type="entry name" value="GAMMA-GLUTAMYLTRANSPEPTIDASE (AFU_ORTHOLOGUE AFUA_4G13580)"/>
    <property type="match status" value="1"/>
</dbReference>
<proteinExistence type="predicted"/>
<dbReference type="InterPro" id="IPR052896">
    <property type="entry name" value="GGT-like_enzyme"/>
</dbReference>
<dbReference type="OrthoDB" id="5297205at2"/>
<protein>
    <submittedName>
        <fullName evidence="1">Gamma-glutamyltransferase</fullName>
    </submittedName>
</protein>
<dbReference type="SUPFAM" id="SSF56235">
    <property type="entry name" value="N-terminal nucleophile aminohydrolases (Ntn hydrolases)"/>
    <property type="match status" value="1"/>
</dbReference>